<feature type="region of interest" description="Disordered" evidence="1">
    <location>
        <begin position="114"/>
        <end position="143"/>
    </location>
</feature>
<evidence type="ECO:0000256" key="1">
    <source>
        <dbReference type="SAM" id="MobiDB-lite"/>
    </source>
</evidence>
<dbReference type="EMBL" id="CAADFL010000355">
    <property type="protein sequence ID" value="VFK15097.1"/>
    <property type="molecule type" value="Genomic_DNA"/>
</dbReference>
<sequence length="155" mass="17137">MRSEARHYIPTNRVRHPTDCLFASGCSPPHLTVTQLPSASESWHTPVGDFHPADESPSRAHDRRVVLGILSLWDIFAEYNSAIPGHPKRIRKELNSPGWEGEAPAEPCRRLQPGAGIFGSESPRPPVEACEKSHFGSHPPGRNGLLFPEVPHTFL</sequence>
<organism evidence="2">
    <name type="scientific">Candidatus Kentrum sp. FM</name>
    <dbReference type="NCBI Taxonomy" id="2126340"/>
    <lineage>
        <taxon>Bacteria</taxon>
        <taxon>Pseudomonadati</taxon>
        <taxon>Pseudomonadota</taxon>
        <taxon>Gammaproteobacteria</taxon>
        <taxon>Candidatus Kentrum</taxon>
    </lineage>
</organism>
<accession>A0A450T9D1</accession>
<proteinExistence type="predicted"/>
<evidence type="ECO:0000313" key="2">
    <source>
        <dbReference type="EMBL" id="VFJ63284.1"/>
    </source>
</evidence>
<evidence type="ECO:0000313" key="3">
    <source>
        <dbReference type="EMBL" id="VFK15097.1"/>
    </source>
</evidence>
<name>A0A450T9D1_9GAMM</name>
<reference evidence="2" key="1">
    <citation type="submission" date="2019-02" db="EMBL/GenBank/DDBJ databases">
        <authorList>
            <person name="Gruber-Vodicka R. H."/>
            <person name="Seah K. B. B."/>
        </authorList>
    </citation>
    <scope>NUCLEOTIDE SEQUENCE</scope>
    <source>
        <strain evidence="2">BECK_BZ163</strain>
        <strain evidence="3">BECK_BZ164</strain>
    </source>
</reference>
<protein>
    <submittedName>
        <fullName evidence="2">Uncharacterized protein</fullName>
    </submittedName>
</protein>
<dbReference type="EMBL" id="CAADEZ010000328">
    <property type="protein sequence ID" value="VFJ63284.1"/>
    <property type="molecule type" value="Genomic_DNA"/>
</dbReference>
<gene>
    <name evidence="2" type="ORF">BECKFM1743A_GA0114220_103285</name>
    <name evidence="3" type="ORF">BECKFM1743B_GA0114221_103551</name>
</gene>
<dbReference type="AlphaFoldDB" id="A0A450T9D1"/>